<comment type="caution">
    <text evidence="1">The sequence shown here is derived from an EMBL/GenBank/DDBJ whole genome shotgun (WGS) entry which is preliminary data.</text>
</comment>
<evidence type="ECO:0000313" key="2">
    <source>
        <dbReference type="Proteomes" id="UP000324800"/>
    </source>
</evidence>
<accession>A0A5J4WFW6</accession>
<sequence length="183" mass="20361">MELNCPIAVMAPQGIFLDSFHFTLDKQNNISSKQKNNLSTTSPFTIDFNCISLAGSRSSTQIVVRNYSKTDTLTIQASIRVARVGKLSEEDINFVESIQSSRRIKEYPSSNIHTSFILHDGELLSKLFSLNSDAFGEGELEHVSLVSNWTTKTLDSLRQSMEHRSNFTEIAGRITNSAASPIK</sequence>
<gene>
    <name evidence="1" type="ORF">EZS28_011213</name>
</gene>
<protein>
    <submittedName>
        <fullName evidence="1">Uncharacterized protein</fullName>
    </submittedName>
</protein>
<dbReference type="Proteomes" id="UP000324800">
    <property type="component" value="Unassembled WGS sequence"/>
</dbReference>
<proteinExistence type="predicted"/>
<organism evidence="1 2">
    <name type="scientific">Streblomastix strix</name>
    <dbReference type="NCBI Taxonomy" id="222440"/>
    <lineage>
        <taxon>Eukaryota</taxon>
        <taxon>Metamonada</taxon>
        <taxon>Preaxostyla</taxon>
        <taxon>Oxymonadida</taxon>
        <taxon>Streblomastigidae</taxon>
        <taxon>Streblomastix</taxon>
    </lineage>
</organism>
<reference evidence="1 2" key="1">
    <citation type="submission" date="2019-03" db="EMBL/GenBank/DDBJ databases">
        <title>Single cell metagenomics reveals metabolic interactions within the superorganism composed of flagellate Streblomastix strix and complex community of Bacteroidetes bacteria on its surface.</title>
        <authorList>
            <person name="Treitli S.C."/>
            <person name="Kolisko M."/>
            <person name="Husnik F."/>
            <person name="Keeling P."/>
            <person name="Hampl V."/>
        </authorList>
    </citation>
    <scope>NUCLEOTIDE SEQUENCE [LARGE SCALE GENOMIC DNA]</scope>
    <source>
        <strain evidence="1">ST1C</strain>
    </source>
</reference>
<dbReference type="AlphaFoldDB" id="A0A5J4WFW6"/>
<dbReference type="EMBL" id="SNRW01002289">
    <property type="protein sequence ID" value="KAA6393259.1"/>
    <property type="molecule type" value="Genomic_DNA"/>
</dbReference>
<evidence type="ECO:0000313" key="1">
    <source>
        <dbReference type="EMBL" id="KAA6393259.1"/>
    </source>
</evidence>
<name>A0A5J4WFW6_9EUKA</name>